<keyword evidence="4" id="KW-0238">DNA-binding</keyword>
<dbReference type="PROSITE" id="PS50045">
    <property type="entry name" value="SIGMA54_INTERACT_4"/>
    <property type="match status" value="1"/>
</dbReference>
<feature type="region of interest" description="Disordered" evidence="6">
    <location>
        <begin position="737"/>
        <end position="771"/>
    </location>
</feature>
<dbReference type="PROSITE" id="PS00688">
    <property type="entry name" value="SIGMA54_INTERACT_3"/>
    <property type="match status" value="1"/>
</dbReference>
<keyword evidence="2" id="KW-0067">ATP-binding</keyword>
<keyword evidence="7" id="KW-0472">Membrane</keyword>
<dbReference type="PANTHER" id="PTHR32071:SF57">
    <property type="entry name" value="C4-DICARBOXYLATE TRANSPORT TRANSCRIPTIONAL REGULATORY PROTEIN DCTD"/>
    <property type="match status" value="1"/>
</dbReference>
<feature type="transmembrane region" description="Helical" evidence="7">
    <location>
        <begin position="29"/>
        <end position="50"/>
    </location>
</feature>
<keyword evidence="5" id="KW-0804">Transcription</keyword>
<gene>
    <name evidence="9" type="ORF">dsat_0548</name>
</gene>
<evidence type="ECO:0000256" key="4">
    <source>
        <dbReference type="ARBA" id="ARBA00023125"/>
    </source>
</evidence>
<comment type="caution">
    <text evidence="9">The sequence shown here is derived from an EMBL/GenBank/DDBJ whole genome shotgun (WGS) entry which is preliminary data.</text>
</comment>
<dbReference type="InterPro" id="IPR058031">
    <property type="entry name" value="AAA_lid_NorR"/>
</dbReference>
<dbReference type="InterPro" id="IPR036388">
    <property type="entry name" value="WH-like_DNA-bd_sf"/>
</dbReference>
<dbReference type="SMART" id="SM00382">
    <property type="entry name" value="AAA"/>
    <property type="match status" value="1"/>
</dbReference>
<keyword evidence="3" id="KW-0805">Transcription regulation</keyword>
<dbReference type="GO" id="GO:0005524">
    <property type="term" value="F:ATP binding"/>
    <property type="evidence" value="ECO:0007669"/>
    <property type="project" value="UniProtKB-KW"/>
</dbReference>
<dbReference type="OrthoDB" id="9763792at2"/>
<dbReference type="EMBL" id="ATHI01000026">
    <property type="protein sequence ID" value="EPR33107.1"/>
    <property type="molecule type" value="Genomic_DNA"/>
</dbReference>
<dbReference type="Gene3D" id="1.10.8.60">
    <property type="match status" value="1"/>
</dbReference>
<dbReference type="RefSeq" id="WP_020887242.1">
    <property type="nucleotide sequence ID" value="NZ_ATHI01000026.1"/>
</dbReference>
<dbReference type="Gene3D" id="3.40.50.300">
    <property type="entry name" value="P-loop containing nucleotide triphosphate hydrolases"/>
    <property type="match status" value="1"/>
</dbReference>
<feature type="transmembrane region" description="Helical" evidence="7">
    <location>
        <begin position="373"/>
        <end position="393"/>
    </location>
</feature>
<dbReference type="InterPro" id="IPR025943">
    <property type="entry name" value="Sigma_54_int_dom_ATP-bd_2"/>
</dbReference>
<name>S7T7K9_9BACT</name>
<dbReference type="Pfam" id="PF00158">
    <property type="entry name" value="Sigma54_activat"/>
    <property type="match status" value="1"/>
</dbReference>
<accession>S7T7K9</accession>
<dbReference type="GO" id="GO:0006355">
    <property type="term" value="P:regulation of DNA-templated transcription"/>
    <property type="evidence" value="ECO:0007669"/>
    <property type="project" value="InterPro"/>
</dbReference>
<dbReference type="eggNOG" id="COG2204">
    <property type="taxonomic scope" value="Bacteria"/>
</dbReference>
<proteinExistence type="predicted"/>
<dbReference type="InterPro" id="IPR025944">
    <property type="entry name" value="Sigma_54_int_dom_CS"/>
</dbReference>
<evidence type="ECO:0000256" key="7">
    <source>
        <dbReference type="SAM" id="Phobius"/>
    </source>
</evidence>
<evidence type="ECO:0000256" key="1">
    <source>
        <dbReference type="ARBA" id="ARBA00022741"/>
    </source>
</evidence>
<dbReference type="InterPro" id="IPR003593">
    <property type="entry name" value="AAA+_ATPase"/>
</dbReference>
<evidence type="ECO:0000256" key="2">
    <source>
        <dbReference type="ARBA" id="ARBA00022840"/>
    </source>
</evidence>
<dbReference type="InterPro" id="IPR027417">
    <property type="entry name" value="P-loop_NTPase"/>
</dbReference>
<dbReference type="AlphaFoldDB" id="S7T7K9"/>
<dbReference type="CDD" id="cd00009">
    <property type="entry name" value="AAA"/>
    <property type="match status" value="1"/>
</dbReference>
<dbReference type="PANTHER" id="PTHR32071">
    <property type="entry name" value="TRANSCRIPTIONAL REGULATORY PROTEIN"/>
    <property type="match status" value="1"/>
</dbReference>
<evidence type="ECO:0000259" key="8">
    <source>
        <dbReference type="PROSITE" id="PS50045"/>
    </source>
</evidence>
<organism evidence="9 10">
    <name type="scientific">Alkalidesulfovibrio alkalitolerans DSM 16529</name>
    <dbReference type="NCBI Taxonomy" id="1121439"/>
    <lineage>
        <taxon>Bacteria</taxon>
        <taxon>Pseudomonadati</taxon>
        <taxon>Thermodesulfobacteriota</taxon>
        <taxon>Desulfovibrionia</taxon>
        <taxon>Desulfovibrionales</taxon>
        <taxon>Desulfovibrionaceae</taxon>
        <taxon>Alkalidesulfovibrio</taxon>
    </lineage>
</organism>
<evidence type="ECO:0000256" key="3">
    <source>
        <dbReference type="ARBA" id="ARBA00023015"/>
    </source>
</evidence>
<dbReference type="Proteomes" id="UP000014975">
    <property type="component" value="Unassembled WGS sequence"/>
</dbReference>
<evidence type="ECO:0000256" key="5">
    <source>
        <dbReference type="ARBA" id="ARBA00023163"/>
    </source>
</evidence>
<dbReference type="InterPro" id="IPR002078">
    <property type="entry name" value="Sigma_54_int"/>
</dbReference>
<keyword evidence="7" id="KW-1133">Transmembrane helix</keyword>
<dbReference type="GO" id="GO:0003677">
    <property type="term" value="F:DNA binding"/>
    <property type="evidence" value="ECO:0007669"/>
    <property type="project" value="UniProtKB-KW"/>
</dbReference>
<protein>
    <submittedName>
        <fullName evidence="9">Putative sensor with HAMP domain containing protein</fullName>
    </submittedName>
</protein>
<keyword evidence="10" id="KW-1185">Reference proteome</keyword>
<dbReference type="Pfam" id="PF25601">
    <property type="entry name" value="AAA_lid_14"/>
    <property type="match status" value="1"/>
</dbReference>
<keyword evidence="1" id="KW-0547">Nucleotide-binding</keyword>
<dbReference type="STRING" id="1121439.dsat_0548"/>
<dbReference type="SUPFAM" id="SSF52540">
    <property type="entry name" value="P-loop containing nucleoside triphosphate hydrolases"/>
    <property type="match status" value="1"/>
</dbReference>
<evidence type="ECO:0000256" key="6">
    <source>
        <dbReference type="SAM" id="MobiDB-lite"/>
    </source>
</evidence>
<evidence type="ECO:0000313" key="10">
    <source>
        <dbReference type="Proteomes" id="UP000014975"/>
    </source>
</evidence>
<feature type="domain" description="Sigma-54 factor interaction" evidence="8">
    <location>
        <begin position="483"/>
        <end position="712"/>
    </location>
</feature>
<dbReference type="FunFam" id="3.40.50.300:FF:000006">
    <property type="entry name" value="DNA-binding transcriptional regulator NtrC"/>
    <property type="match status" value="1"/>
</dbReference>
<sequence length="840" mass="94144">MRLSDVKDWFLRLARSQRKPERRKLRTRLLLSLIPSSMIVLAATGYATYWTSSEFISIALERISRLHATTTAHAVEDYLAKYKRDLLFAARMPITPEGMARYLSDLKGIGGEIFTEFGYIPKREGQHIAFVTQGNMTIRLTPDEMREIRPSPVLLYGRIDGLKMGEVWLSRFKEVEYPFPTEENPHARFSVKVIRFVTPCQDENGDITGFLYLAIDARNIRNILSLYDSKKSPVFAFPRNPRLSRYTFFFDDEGWVIFQSESVEIPEADLNTLEFRAVKRGTLGRPGLPNAFRPADDEGRYWQIVDDARNGGKGLLRAVDDAYGRSSDRNYFLAYAPVQLVLSLGEAPVVIGGVGYVDRSVLIELAGYRHLDVMIVITVIAVLAITGVIAITARRTTHGLIELASAVAHVRDKGRWEEIRLHETGYEAETLKESINSMIATIRKQFDEIRAKDMEIESVALKEPATLAVDHHPPGVDDVFPEFIGSGPLMSQLKRDIAKAGQVDVDVLIEGETGTGKQLAAEAVHRLSRRADKPFISINCGELDENLLLDTLFGHVKGAFTDGKTDRRGAFLEANGGTLFLDEIQSASLKVQQALLRAISMRKVKPLGSDKETDVDVRLITATNFDLKTLIEQGKFREDLYYRLKVITIQTPPLREHRQNVPSLALHFLREAERMAGRSGLTLSRGALEKLVIYHWPGNIRELKHVIITAAVMVEGKIIQAEQLNLDMETADASLLVPRNGDTPLLPPDGDREPLSTGSSSSSPRDTFPPDLNRRQIAAYEFAVRNGDITSKDLLRLMDGSISKRTATYDIQDLVARGLLEKIGKGPTTRYVLARKQQES</sequence>
<reference evidence="9 10" key="1">
    <citation type="journal article" date="2013" name="Genome Announc.">
        <title>Draft genome sequences for three mercury-methylating, sulfate-reducing bacteria.</title>
        <authorList>
            <person name="Brown S.D."/>
            <person name="Hurt R.A.Jr."/>
            <person name="Gilmour C.C."/>
            <person name="Elias D.A."/>
        </authorList>
    </citation>
    <scope>NUCLEOTIDE SEQUENCE [LARGE SCALE GENOMIC DNA]</scope>
    <source>
        <strain evidence="9 10">DSM 16529</strain>
    </source>
</reference>
<dbReference type="PROSITE" id="PS00676">
    <property type="entry name" value="SIGMA54_INTERACT_2"/>
    <property type="match status" value="1"/>
</dbReference>
<keyword evidence="7" id="KW-0812">Transmembrane</keyword>
<dbReference type="Gene3D" id="1.10.10.10">
    <property type="entry name" value="Winged helix-like DNA-binding domain superfamily/Winged helix DNA-binding domain"/>
    <property type="match status" value="1"/>
</dbReference>
<dbReference type="PATRIC" id="fig|1121439.3.peg.1905"/>
<evidence type="ECO:0000313" key="9">
    <source>
        <dbReference type="EMBL" id="EPR33107.1"/>
    </source>
</evidence>